<dbReference type="EMBL" id="HBGV01019908">
    <property type="protein sequence ID" value="CAD9519746.1"/>
    <property type="molecule type" value="Transcribed_RNA"/>
</dbReference>
<feature type="compositionally biased region" description="Polar residues" evidence="1">
    <location>
        <begin position="77"/>
        <end position="99"/>
    </location>
</feature>
<feature type="signal peptide" evidence="2">
    <location>
        <begin position="1"/>
        <end position="26"/>
    </location>
</feature>
<evidence type="ECO:0008006" key="4">
    <source>
        <dbReference type="Google" id="ProtNLM"/>
    </source>
</evidence>
<evidence type="ECO:0000256" key="1">
    <source>
        <dbReference type="SAM" id="MobiDB-lite"/>
    </source>
</evidence>
<evidence type="ECO:0000313" key="3">
    <source>
        <dbReference type="EMBL" id="CAD9519746.1"/>
    </source>
</evidence>
<feature type="chain" id="PRO_5030834171" description="Protein-S-isoprenylcysteine O-methyltransferase" evidence="2">
    <location>
        <begin position="27"/>
        <end position="320"/>
    </location>
</feature>
<proteinExistence type="predicted"/>
<evidence type="ECO:0000256" key="2">
    <source>
        <dbReference type="SAM" id="SignalP"/>
    </source>
</evidence>
<dbReference type="GO" id="GO:0006656">
    <property type="term" value="P:phosphatidylcholine biosynthetic process"/>
    <property type="evidence" value="ECO:0007669"/>
    <property type="project" value="UniProtKB-UniPathway"/>
</dbReference>
<feature type="compositionally biased region" description="Low complexity" evidence="1">
    <location>
        <begin position="56"/>
        <end position="70"/>
    </location>
</feature>
<keyword evidence="2" id="KW-0732">Signal</keyword>
<gene>
    <name evidence="3" type="ORF">HTAM1171_LOCUS12400</name>
</gene>
<reference evidence="3" key="1">
    <citation type="submission" date="2021-01" db="EMBL/GenBank/DDBJ databases">
        <authorList>
            <person name="Corre E."/>
            <person name="Pelletier E."/>
            <person name="Niang G."/>
            <person name="Scheremetjew M."/>
            <person name="Finn R."/>
            <person name="Kale V."/>
            <person name="Holt S."/>
            <person name="Cochrane G."/>
            <person name="Meng A."/>
            <person name="Brown T."/>
            <person name="Cohen L."/>
        </authorList>
    </citation>
    <scope>NUCLEOTIDE SEQUENCE</scope>
    <source>
        <strain evidence="3">CCMP826</strain>
    </source>
</reference>
<feature type="region of interest" description="Disordered" evidence="1">
    <location>
        <begin position="56"/>
        <end position="127"/>
    </location>
</feature>
<accession>A0A7S2IJF5</accession>
<sequence>MMFAQTAKRWSLLLVLSTSIALSAHGRKTIPTFVSSIGPSDVLSTTIHKPTTTTTKLNLASNNNNNNKNNDPPAWTKTRQVQWKTRNVPEPTTTRTRQVSPPPTSSKNSPKSSSLTPSFSLEKEKEESSELVKLDELTFQEYMETIWSNMAGGTPGKRGELYFGAQTALVLLVLVGELPLVGDPLKFALGSGAIFGGVGAIIAGVVELGDQLSAWPVPATSSSSQKKEDGLIVDTGIYSLVRHPIYAGLISICGGLGFVTDSTVRIFFTILLYYCLEKKSEFEEGKIIEEDPSYILYREEVRGKFIPHEIVEALPWEEKR</sequence>
<protein>
    <recommendedName>
        <fullName evidence="4">Protein-S-isoprenylcysteine O-methyltransferase</fullName>
    </recommendedName>
</protein>
<dbReference type="UniPathway" id="UPA00753"/>
<name>A0A7S2IJF5_9STRA</name>
<dbReference type="Gene3D" id="1.20.120.1630">
    <property type="match status" value="1"/>
</dbReference>
<feature type="compositionally biased region" description="Low complexity" evidence="1">
    <location>
        <begin position="105"/>
        <end position="120"/>
    </location>
</feature>
<dbReference type="AlphaFoldDB" id="A0A7S2IJF5"/>
<organism evidence="3">
    <name type="scientific">Helicotheca tamesis</name>
    <dbReference type="NCBI Taxonomy" id="374047"/>
    <lineage>
        <taxon>Eukaryota</taxon>
        <taxon>Sar</taxon>
        <taxon>Stramenopiles</taxon>
        <taxon>Ochrophyta</taxon>
        <taxon>Bacillariophyta</taxon>
        <taxon>Mediophyceae</taxon>
        <taxon>Lithodesmiophycidae</taxon>
        <taxon>Lithodesmiales</taxon>
        <taxon>Lithodesmiaceae</taxon>
        <taxon>Helicotheca</taxon>
    </lineage>
</organism>